<evidence type="ECO:0000313" key="2">
    <source>
        <dbReference type="EMBL" id="SKA03316.1"/>
    </source>
</evidence>
<keyword evidence="3" id="KW-1185">Reference proteome</keyword>
<dbReference type="OrthoDB" id="250246at2"/>
<gene>
    <name evidence="2" type="ORF">SAMN02745673_02241</name>
</gene>
<dbReference type="SUPFAM" id="SSF53383">
    <property type="entry name" value="PLP-dependent transferases"/>
    <property type="match status" value="1"/>
</dbReference>
<dbReference type="Gene3D" id="3.40.640.10">
    <property type="entry name" value="Type I PLP-dependent aspartate aminotransferase-like (Major domain)"/>
    <property type="match status" value="1"/>
</dbReference>
<dbReference type="PANTHER" id="PTHR43586:SF21">
    <property type="entry name" value="PYRIDOXAL PHOSPHATE (PLP)-DEPENDENT ASPARTATE AMINOTRANSFERASE SUPERFAMILY"/>
    <property type="match status" value="1"/>
</dbReference>
<dbReference type="Proteomes" id="UP000190637">
    <property type="component" value="Unassembled WGS sequence"/>
</dbReference>
<name>A0A1T4QI43_9ACTN</name>
<organism evidence="2 3">
    <name type="scientific">Marinactinospora thermotolerans DSM 45154</name>
    <dbReference type="NCBI Taxonomy" id="1122192"/>
    <lineage>
        <taxon>Bacteria</taxon>
        <taxon>Bacillati</taxon>
        <taxon>Actinomycetota</taxon>
        <taxon>Actinomycetes</taxon>
        <taxon>Streptosporangiales</taxon>
        <taxon>Nocardiopsidaceae</taxon>
        <taxon>Marinactinospora</taxon>
    </lineage>
</organism>
<protein>
    <submittedName>
        <fullName evidence="2">Selenocysteine lyase/Cysteine desulfurase</fullName>
    </submittedName>
</protein>
<dbReference type="Pfam" id="PF00266">
    <property type="entry name" value="Aminotran_5"/>
    <property type="match status" value="1"/>
</dbReference>
<evidence type="ECO:0000259" key="1">
    <source>
        <dbReference type="Pfam" id="PF00266"/>
    </source>
</evidence>
<dbReference type="InterPro" id="IPR015422">
    <property type="entry name" value="PyrdxlP-dep_Trfase_small"/>
</dbReference>
<dbReference type="RefSeq" id="WP_078761574.1">
    <property type="nucleotide sequence ID" value="NZ_FUWS01000005.1"/>
</dbReference>
<dbReference type="AlphaFoldDB" id="A0A1T4QI43"/>
<sequence length="345" mass="36561">MDPRSAHLLWDAAPLWLNTAQYGLPPRPAYEALHAALDGWRHGRQTPEVWFPAGEAARARFGELVGAPPQDVVQGAATSQLLSAIALAVPDGARVVIPDGEYTSNAYPWMVHADRGVKVVTVPPGELAAAIDSETWAVAFSLVSFSTGEIAPVDDIVAAARRHGTRVIVDGTQAVGWLPVDATRFDALVCSCYKWLMAPRGLAFGYLAPGLRAVMRPIAAGPSAAADPAGAFSDMDMRLSHSASRFDISPNWFAGVAAAASLGVLLDIGVERVHAHNVAMADRFRAGVGLPAGDSAIVSVRLPGGAERLREAGVRFSERSGRLRLSFHVYTTESDVDRAVRALTG</sequence>
<feature type="domain" description="Aminotransferase class V" evidence="1">
    <location>
        <begin position="55"/>
        <end position="284"/>
    </location>
</feature>
<keyword evidence="2" id="KW-0456">Lyase</keyword>
<accession>A0A1T4QI43</accession>
<dbReference type="InterPro" id="IPR015421">
    <property type="entry name" value="PyrdxlP-dep_Trfase_major"/>
</dbReference>
<evidence type="ECO:0000313" key="3">
    <source>
        <dbReference type="Proteomes" id="UP000190637"/>
    </source>
</evidence>
<dbReference type="EMBL" id="FUWS01000005">
    <property type="protein sequence ID" value="SKA03316.1"/>
    <property type="molecule type" value="Genomic_DNA"/>
</dbReference>
<dbReference type="GO" id="GO:0016829">
    <property type="term" value="F:lyase activity"/>
    <property type="evidence" value="ECO:0007669"/>
    <property type="project" value="UniProtKB-KW"/>
</dbReference>
<dbReference type="Gene3D" id="3.90.1150.10">
    <property type="entry name" value="Aspartate Aminotransferase, domain 1"/>
    <property type="match status" value="1"/>
</dbReference>
<reference evidence="2 3" key="1">
    <citation type="submission" date="2017-02" db="EMBL/GenBank/DDBJ databases">
        <authorList>
            <person name="Peterson S.W."/>
        </authorList>
    </citation>
    <scope>NUCLEOTIDE SEQUENCE [LARGE SCALE GENOMIC DNA]</scope>
    <source>
        <strain evidence="2 3">DSM 45154</strain>
    </source>
</reference>
<dbReference type="STRING" id="1122192.SAMN02745673_02241"/>
<proteinExistence type="predicted"/>
<dbReference type="PANTHER" id="PTHR43586">
    <property type="entry name" value="CYSTEINE DESULFURASE"/>
    <property type="match status" value="1"/>
</dbReference>
<dbReference type="InterPro" id="IPR000192">
    <property type="entry name" value="Aminotrans_V_dom"/>
</dbReference>
<dbReference type="InterPro" id="IPR015424">
    <property type="entry name" value="PyrdxlP-dep_Trfase"/>
</dbReference>